<evidence type="ECO:0008006" key="3">
    <source>
        <dbReference type="Google" id="ProtNLM"/>
    </source>
</evidence>
<evidence type="ECO:0000313" key="1">
    <source>
        <dbReference type="EMBL" id="ETX28897.1"/>
    </source>
</evidence>
<dbReference type="AlphaFoldDB" id="X7F7I6"/>
<reference evidence="1 2" key="1">
    <citation type="submission" date="2014-01" db="EMBL/GenBank/DDBJ databases">
        <title>Roseivivax isoporae LMG 25204 Genome Sequencing.</title>
        <authorList>
            <person name="Lai Q."/>
            <person name="Li G."/>
            <person name="Shao Z."/>
        </authorList>
    </citation>
    <scope>NUCLEOTIDE SEQUENCE [LARGE SCALE GENOMIC DNA]</scope>
    <source>
        <strain evidence="1 2">LMG 25204</strain>
    </source>
</reference>
<evidence type="ECO:0000313" key="2">
    <source>
        <dbReference type="Proteomes" id="UP000023430"/>
    </source>
</evidence>
<dbReference type="Proteomes" id="UP000023430">
    <property type="component" value="Unassembled WGS sequence"/>
</dbReference>
<sequence>MIGRKGDPDLHALRALLERENTALDRGDTRKALALVPEKEALLSRLESRGTDLRARAEADAALRASLLSLQALLARNAARIDRLRIAAGEMAADLVRLRERHGLGGLYGRDGDARQKDVAAMPRIDREV</sequence>
<gene>
    <name evidence="1" type="ORF">RISW2_04080</name>
</gene>
<dbReference type="Gene3D" id="1.20.58.300">
    <property type="entry name" value="FlgN-like"/>
    <property type="match status" value="1"/>
</dbReference>
<keyword evidence="2" id="KW-1185">Reference proteome</keyword>
<comment type="caution">
    <text evidence="1">The sequence shown here is derived from an EMBL/GenBank/DDBJ whole genome shotgun (WGS) entry which is preliminary data.</text>
</comment>
<organism evidence="1 2">
    <name type="scientific">Roseivivax isoporae LMG 25204</name>
    <dbReference type="NCBI Taxonomy" id="1449351"/>
    <lineage>
        <taxon>Bacteria</taxon>
        <taxon>Pseudomonadati</taxon>
        <taxon>Pseudomonadota</taxon>
        <taxon>Alphaproteobacteria</taxon>
        <taxon>Rhodobacterales</taxon>
        <taxon>Roseobacteraceae</taxon>
        <taxon>Roseivivax</taxon>
    </lineage>
</organism>
<accession>X7F7I6</accession>
<name>X7F7I6_9RHOB</name>
<dbReference type="EMBL" id="JAME01000014">
    <property type="protein sequence ID" value="ETX28897.1"/>
    <property type="molecule type" value="Genomic_DNA"/>
</dbReference>
<proteinExistence type="predicted"/>
<dbReference type="OrthoDB" id="7866198at2"/>
<protein>
    <recommendedName>
        <fullName evidence="3">FlgN-like protein</fullName>
    </recommendedName>
</protein>
<dbReference type="RefSeq" id="WP_043770366.1">
    <property type="nucleotide sequence ID" value="NZ_JAME01000014.1"/>
</dbReference>
<dbReference type="STRING" id="1449351.RISW2_04080"/>
<dbReference type="eggNOG" id="ENOG5031AJN">
    <property type="taxonomic scope" value="Bacteria"/>
</dbReference>